<reference evidence="4" key="2">
    <citation type="submission" date="2020-08" db="EMBL/GenBank/DDBJ databases">
        <title>The Agave Microbiome: Exploring the role of microbial communities in plant adaptations to desert environments.</title>
        <authorList>
            <person name="Partida-Martinez L.P."/>
        </authorList>
    </citation>
    <scope>NUCLEOTIDE SEQUENCE [LARGE SCALE GENOMIC DNA]</scope>
    <source>
        <strain evidence="4">AT2.8</strain>
    </source>
</reference>
<gene>
    <name evidence="3" type="ORF">F4694_004020</name>
</gene>
<sequence length="53" mass="5818">MKSFKTWLVAMMSVLMLLGVATGCADTGNDETETEETEQNEEGTEEGTENTEE</sequence>
<feature type="signal peptide" evidence="2">
    <location>
        <begin position="1"/>
        <end position="25"/>
    </location>
</feature>
<keyword evidence="2" id="KW-0732">Signal</keyword>
<protein>
    <submittedName>
        <fullName evidence="3">ABC-type Fe3+-citrate transport system substrate-binding protein</fullName>
    </submittedName>
</protein>
<dbReference type="PROSITE" id="PS51257">
    <property type="entry name" value="PROKAR_LIPOPROTEIN"/>
    <property type="match status" value="1"/>
</dbReference>
<organism evidence="3 4">
    <name type="scientific">Neobacillus niacini</name>
    <dbReference type="NCBI Taxonomy" id="86668"/>
    <lineage>
        <taxon>Bacteria</taxon>
        <taxon>Bacillati</taxon>
        <taxon>Bacillota</taxon>
        <taxon>Bacilli</taxon>
        <taxon>Bacillales</taxon>
        <taxon>Bacillaceae</taxon>
        <taxon>Neobacillus</taxon>
    </lineage>
</organism>
<accession>A0A852TGL2</accession>
<name>A0A852TGL2_9BACI</name>
<proteinExistence type="predicted"/>
<evidence type="ECO:0000313" key="4">
    <source>
        <dbReference type="Proteomes" id="UP000548423"/>
    </source>
</evidence>
<evidence type="ECO:0000313" key="3">
    <source>
        <dbReference type="EMBL" id="NYE07235.1"/>
    </source>
</evidence>
<comment type="caution">
    <text evidence="3">The sequence shown here is derived from an EMBL/GenBank/DDBJ whole genome shotgun (WGS) entry which is preliminary data.</text>
</comment>
<reference evidence="4" key="1">
    <citation type="submission" date="2020-07" db="EMBL/GenBank/DDBJ databases">
        <authorList>
            <person name="Partida-Martinez L."/>
            <person name="Huntemann M."/>
            <person name="Clum A."/>
            <person name="Wang J."/>
            <person name="Palaniappan K."/>
            <person name="Ritter S."/>
            <person name="Chen I.-M."/>
            <person name="Stamatis D."/>
            <person name="Reddy T."/>
            <person name="O'Malley R."/>
            <person name="Daum C."/>
            <person name="Shapiro N."/>
            <person name="Ivanova N."/>
            <person name="Kyrpides N."/>
            <person name="Woyke T."/>
        </authorList>
    </citation>
    <scope>NUCLEOTIDE SEQUENCE [LARGE SCALE GENOMIC DNA]</scope>
    <source>
        <strain evidence="4">AT2.8</strain>
    </source>
</reference>
<feature type="chain" id="PRO_5032880762" evidence="2">
    <location>
        <begin position="26"/>
        <end position="53"/>
    </location>
</feature>
<evidence type="ECO:0000256" key="2">
    <source>
        <dbReference type="SAM" id="SignalP"/>
    </source>
</evidence>
<dbReference type="EMBL" id="JACCBX010000008">
    <property type="protein sequence ID" value="NYE07235.1"/>
    <property type="molecule type" value="Genomic_DNA"/>
</dbReference>
<dbReference type="Proteomes" id="UP000548423">
    <property type="component" value="Unassembled WGS sequence"/>
</dbReference>
<evidence type="ECO:0000256" key="1">
    <source>
        <dbReference type="SAM" id="MobiDB-lite"/>
    </source>
</evidence>
<dbReference type="AlphaFoldDB" id="A0A852TGL2"/>
<feature type="compositionally biased region" description="Acidic residues" evidence="1">
    <location>
        <begin position="28"/>
        <end position="53"/>
    </location>
</feature>
<feature type="region of interest" description="Disordered" evidence="1">
    <location>
        <begin position="24"/>
        <end position="53"/>
    </location>
</feature>